<reference evidence="2 3" key="1">
    <citation type="submission" date="2023-04" db="EMBL/GenBank/DDBJ databases">
        <title>Forest soil microbial communities from Buena Vista Peninsula, Colon Province, Panama.</title>
        <authorList>
            <person name="Bouskill N."/>
        </authorList>
    </citation>
    <scope>NUCLEOTIDE SEQUENCE [LARGE SCALE GENOMIC DNA]</scope>
    <source>
        <strain evidence="2 3">CFH S0262</strain>
    </source>
</reference>
<evidence type="ECO:0000313" key="2">
    <source>
        <dbReference type="EMBL" id="MDH6281157.1"/>
    </source>
</evidence>
<feature type="region of interest" description="Disordered" evidence="1">
    <location>
        <begin position="74"/>
        <end position="113"/>
    </location>
</feature>
<dbReference type="EMBL" id="JARXVC010000005">
    <property type="protein sequence ID" value="MDH6281157.1"/>
    <property type="molecule type" value="Genomic_DNA"/>
</dbReference>
<accession>A0ABT6MA20</accession>
<dbReference type="Proteomes" id="UP001160334">
    <property type="component" value="Unassembled WGS sequence"/>
</dbReference>
<protein>
    <submittedName>
        <fullName evidence="2">Uncharacterized protein</fullName>
    </submittedName>
</protein>
<evidence type="ECO:0000256" key="1">
    <source>
        <dbReference type="SAM" id="MobiDB-lite"/>
    </source>
</evidence>
<evidence type="ECO:0000313" key="3">
    <source>
        <dbReference type="Proteomes" id="UP001160334"/>
    </source>
</evidence>
<name>A0ABT6MA20_9NOCA</name>
<organism evidence="2 3">
    <name type="scientific">Prescottella agglutinans</name>
    <dbReference type="NCBI Taxonomy" id="1644129"/>
    <lineage>
        <taxon>Bacteria</taxon>
        <taxon>Bacillati</taxon>
        <taxon>Actinomycetota</taxon>
        <taxon>Actinomycetes</taxon>
        <taxon>Mycobacteriales</taxon>
        <taxon>Nocardiaceae</taxon>
        <taxon>Prescottella</taxon>
    </lineage>
</organism>
<gene>
    <name evidence="2" type="ORF">M2280_002377</name>
</gene>
<dbReference type="Pfam" id="PF19690">
    <property type="entry name" value="DUF6191"/>
    <property type="match status" value="1"/>
</dbReference>
<comment type="caution">
    <text evidence="2">The sequence shown here is derived from an EMBL/GenBank/DDBJ whole genome shotgun (WGS) entry which is preliminary data.</text>
</comment>
<dbReference type="InterPro" id="IPR045684">
    <property type="entry name" value="DUF6191"/>
</dbReference>
<sequence length="113" mass="12865">MRTPYTRRMGLLWAMTLPGLACLLVVLAFVEVAWNRATGRGLLPWFRQRKTRSVAATGFEEVAALFQGSKHHEFEQRQTELMHREDGTDGAPPRIRVDLESGSARVRRSDDPE</sequence>
<feature type="compositionally biased region" description="Basic and acidic residues" evidence="1">
    <location>
        <begin position="74"/>
        <end position="87"/>
    </location>
</feature>
<keyword evidence="3" id="KW-1185">Reference proteome</keyword>
<proteinExistence type="predicted"/>